<comment type="caution">
    <text evidence="8">The sequence shown here is derived from an EMBL/GenBank/DDBJ whole genome shotgun (WGS) entry which is preliminary data.</text>
</comment>
<keyword evidence="3 8" id="KW-0808">Transferase</keyword>
<dbReference type="InterPro" id="IPR001497">
    <property type="entry name" value="MethylDNA_cys_MeTrfase_AS"/>
</dbReference>
<evidence type="ECO:0000313" key="10">
    <source>
        <dbReference type="Proteomes" id="UP000054715"/>
    </source>
</evidence>
<evidence type="ECO:0000256" key="1">
    <source>
        <dbReference type="ARBA" id="ARBA00001286"/>
    </source>
</evidence>
<dbReference type="PANTHER" id="PTHR10815:SF13">
    <property type="entry name" value="METHYLATED-DNA--PROTEIN-CYSTEINE METHYLTRANSFERASE"/>
    <property type="match status" value="1"/>
</dbReference>
<dbReference type="PROSITE" id="PS00374">
    <property type="entry name" value="MGMT"/>
    <property type="match status" value="1"/>
</dbReference>
<dbReference type="GO" id="GO:0006281">
    <property type="term" value="P:DNA repair"/>
    <property type="evidence" value="ECO:0007669"/>
    <property type="project" value="UniProtKB-KW"/>
</dbReference>
<dbReference type="CDD" id="cd06445">
    <property type="entry name" value="ATase"/>
    <property type="match status" value="1"/>
</dbReference>
<evidence type="ECO:0000313" key="11">
    <source>
        <dbReference type="Proteomes" id="UP000093336"/>
    </source>
</evidence>
<dbReference type="InterPro" id="IPR036388">
    <property type="entry name" value="WH-like_DNA-bd_sf"/>
</dbReference>
<dbReference type="SUPFAM" id="SSF46767">
    <property type="entry name" value="Methylated DNA-protein cysteine methyltransferase, C-terminal domain"/>
    <property type="match status" value="1"/>
</dbReference>
<sequence>MLITTPFNTPVGWLEVEYDEHYVYHVTFTESPQFSANTNQLTALITKELENYFNNPNHRFQLALKPQGTPYQQLVWNALLVIPVGRTITYGELAATLQSSPRAIGQACKSNPIALFIPCHRVIGKNSQGGYMGRIDALQYKINLLAHEAIIQGVENAPNVHPPRQVKSN</sequence>
<keyword evidence="4" id="KW-0227">DNA damage</keyword>
<evidence type="ECO:0000256" key="5">
    <source>
        <dbReference type="ARBA" id="ARBA00023204"/>
    </source>
</evidence>
<dbReference type="RefSeq" id="WP_058450127.1">
    <property type="nucleotide sequence ID" value="NZ_CAAAJF010000013.1"/>
</dbReference>
<comment type="catalytic activity">
    <reaction evidence="1">
        <text>a 4-O-methyl-thymidine in DNA + L-cysteinyl-[protein] = a thymidine in DNA + S-methyl-L-cysteinyl-[protein]</text>
        <dbReference type="Rhea" id="RHEA:53428"/>
        <dbReference type="Rhea" id="RHEA-COMP:10131"/>
        <dbReference type="Rhea" id="RHEA-COMP:10132"/>
        <dbReference type="Rhea" id="RHEA-COMP:13555"/>
        <dbReference type="Rhea" id="RHEA-COMP:13556"/>
        <dbReference type="ChEBI" id="CHEBI:29950"/>
        <dbReference type="ChEBI" id="CHEBI:82612"/>
        <dbReference type="ChEBI" id="CHEBI:137386"/>
        <dbReference type="ChEBI" id="CHEBI:137387"/>
        <dbReference type="EC" id="2.1.1.63"/>
    </reaction>
</comment>
<dbReference type="AlphaFoldDB" id="A0A0W0UJT2"/>
<comment type="catalytic activity">
    <reaction evidence="6">
        <text>a 6-O-methyl-2'-deoxyguanosine in DNA + L-cysteinyl-[protein] = S-methyl-L-cysteinyl-[protein] + a 2'-deoxyguanosine in DNA</text>
        <dbReference type="Rhea" id="RHEA:24000"/>
        <dbReference type="Rhea" id="RHEA-COMP:10131"/>
        <dbReference type="Rhea" id="RHEA-COMP:10132"/>
        <dbReference type="Rhea" id="RHEA-COMP:11367"/>
        <dbReference type="Rhea" id="RHEA-COMP:11368"/>
        <dbReference type="ChEBI" id="CHEBI:29950"/>
        <dbReference type="ChEBI" id="CHEBI:82612"/>
        <dbReference type="ChEBI" id="CHEBI:85445"/>
        <dbReference type="ChEBI" id="CHEBI:85448"/>
        <dbReference type="EC" id="2.1.1.63"/>
    </reaction>
</comment>
<evidence type="ECO:0000259" key="7">
    <source>
        <dbReference type="Pfam" id="PF01035"/>
    </source>
</evidence>
<dbReference type="PATRIC" id="fig|455.5.peg.2383"/>
<evidence type="ECO:0000313" key="8">
    <source>
        <dbReference type="EMBL" id="KTD08069.1"/>
    </source>
</evidence>
<proteinExistence type="predicted"/>
<gene>
    <name evidence="9" type="ORF">A8135_03585</name>
    <name evidence="8" type="ORF">Ljam_2264</name>
</gene>
<dbReference type="Pfam" id="PF01035">
    <property type="entry name" value="DNA_binding_1"/>
    <property type="match status" value="1"/>
</dbReference>
<keyword evidence="5" id="KW-0234">DNA repair</keyword>
<reference evidence="8 10" key="1">
    <citation type="submission" date="2015-11" db="EMBL/GenBank/DDBJ databases">
        <title>Genomic analysis of 38 Legionella species identifies large and diverse effector repertoires.</title>
        <authorList>
            <person name="Burstein D."/>
            <person name="Amaro F."/>
            <person name="Zusman T."/>
            <person name="Lifshitz Z."/>
            <person name="Cohen O."/>
            <person name="Gilbert J.A."/>
            <person name="Pupko T."/>
            <person name="Shuman H.A."/>
            <person name="Segal G."/>
        </authorList>
    </citation>
    <scope>NUCLEOTIDE SEQUENCE [LARGE SCALE GENOMIC DNA]</scope>
    <source>
        <strain evidence="8 10">JA-26-G1-E2</strain>
    </source>
</reference>
<feature type="domain" description="Methylated-DNA-[protein]-cysteine S-methyltransferase DNA binding" evidence="7">
    <location>
        <begin position="70"/>
        <end position="149"/>
    </location>
</feature>
<dbReference type="InterPro" id="IPR036217">
    <property type="entry name" value="MethylDNA_cys_MeTrfase_DNAb"/>
</dbReference>
<accession>A0A0W0UJT2</accession>
<evidence type="ECO:0000256" key="4">
    <source>
        <dbReference type="ARBA" id="ARBA00022763"/>
    </source>
</evidence>
<dbReference type="EMBL" id="LNYG01000013">
    <property type="protein sequence ID" value="KTD08069.1"/>
    <property type="molecule type" value="Genomic_DNA"/>
</dbReference>
<reference evidence="9 11" key="2">
    <citation type="submission" date="2016-05" db="EMBL/GenBank/DDBJ databases">
        <authorList>
            <person name="Prochazka B."/>
            <person name="Indra A."/>
            <person name="Hasenberger P."/>
            <person name="Blaschitz M."/>
            <person name="Wagner L."/>
            <person name="Wewalka G."/>
            <person name="Sorschag S."/>
            <person name="Schmid D."/>
            <person name="Ruppitsch W."/>
        </authorList>
    </citation>
    <scope>NUCLEOTIDE SEQUENCE [LARGE SCALE GENOMIC DNA]</scope>
    <source>
        <strain evidence="9 11">974010_12</strain>
    </source>
</reference>
<dbReference type="PANTHER" id="PTHR10815">
    <property type="entry name" value="METHYLATED-DNA--PROTEIN-CYSTEINE METHYLTRANSFERASE"/>
    <property type="match status" value="1"/>
</dbReference>
<protein>
    <submittedName>
        <fullName evidence="9">Cysteine methyltransferase</fullName>
    </submittedName>
    <submittedName>
        <fullName evidence="8">Methylated DNA protein cysteine S-methyltransferase</fullName>
    </submittedName>
</protein>
<dbReference type="SUPFAM" id="SSF53155">
    <property type="entry name" value="Methylated DNA-protein cysteine methyltransferase domain"/>
    <property type="match status" value="1"/>
</dbReference>
<dbReference type="Proteomes" id="UP000093336">
    <property type="component" value="Unassembled WGS sequence"/>
</dbReference>
<name>A0A0W0UJT2_9GAMM</name>
<dbReference type="OrthoDB" id="9802228at2"/>
<keyword evidence="2 8" id="KW-0489">Methyltransferase</keyword>
<dbReference type="STRING" id="455.Ljam_2264"/>
<dbReference type="InterPro" id="IPR036631">
    <property type="entry name" value="MGMT_N_sf"/>
</dbReference>
<dbReference type="NCBIfam" id="TIGR00589">
    <property type="entry name" value="ogt"/>
    <property type="match status" value="1"/>
</dbReference>
<keyword evidence="11" id="KW-1185">Reference proteome</keyword>
<evidence type="ECO:0000256" key="3">
    <source>
        <dbReference type="ARBA" id="ARBA00022679"/>
    </source>
</evidence>
<dbReference type="Proteomes" id="UP000054715">
    <property type="component" value="Unassembled WGS sequence"/>
</dbReference>
<evidence type="ECO:0000256" key="6">
    <source>
        <dbReference type="ARBA" id="ARBA00049348"/>
    </source>
</evidence>
<dbReference type="EMBL" id="LYOZ01000045">
    <property type="protein sequence ID" value="OCH97348.1"/>
    <property type="molecule type" value="Genomic_DNA"/>
</dbReference>
<organism evidence="8 10">
    <name type="scientific">Legionella jamestowniensis</name>
    <dbReference type="NCBI Taxonomy" id="455"/>
    <lineage>
        <taxon>Bacteria</taxon>
        <taxon>Pseudomonadati</taxon>
        <taxon>Pseudomonadota</taxon>
        <taxon>Gammaproteobacteria</taxon>
        <taxon>Legionellales</taxon>
        <taxon>Legionellaceae</taxon>
        <taxon>Legionella</taxon>
    </lineage>
</organism>
<dbReference type="InterPro" id="IPR014048">
    <property type="entry name" value="MethylDNA_cys_MeTrfase_DNA-bd"/>
</dbReference>
<dbReference type="GO" id="GO:0032259">
    <property type="term" value="P:methylation"/>
    <property type="evidence" value="ECO:0007669"/>
    <property type="project" value="UniProtKB-KW"/>
</dbReference>
<evidence type="ECO:0000313" key="9">
    <source>
        <dbReference type="EMBL" id="OCH97348.1"/>
    </source>
</evidence>
<dbReference type="Gene3D" id="1.10.10.10">
    <property type="entry name" value="Winged helix-like DNA-binding domain superfamily/Winged helix DNA-binding domain"/>
    <property type="match status" value="1"/>
</dbReference>
<dbReference type="GO" id="GO:0003908">
    <property type="term" value="F:methylated-DNA-[protein]-cysteine S-methyltransferase activity"/>
    <property type="evidence" value="ECO:0007669"/>
    <property type="project" value="UniProtKB-EC"/>
</dbReference>
<evidence type="ECO:0000256" key="2">
    <source>
        <dbReference type="ARBA" id="ARBA00022603"/>
    </source>
</evidence>